<feature type="domain" description="J" evidence="4">
    <location>
        <begin position="8"/>
        <end position="59"/>
    </location>
</feature>
<dbReference type="EMBL" id="FNTJ01000001">
    <property type="protein sequence ID" value="SEB95114.1"/>
    <property type="molecule type" value="Genomic_DNA"/>
</dbReference>
<evidence type="ECO:0000256" key="3">
    <source>
        <dbReference type="SAM" id="Phobius"/>
    </source>
</evidence>
<evidence type="ECO:0000256" key="1">
    <source>
        <dbReference type="ARBA" id="ARBA00023186"/>
    </source>
</evidence>
<feature type="region of interest" description="Disordered" evidence="2">
    <location>
        <begin position="59"/>
        <end position="79"/>
    </location>
</feature>
<reference evidence="6" key="1">
    <citation type="submission" date="2016-10" db="EMBL/GenBank/DDBJ databases">
        <authorList>
            <person name="Varghese N."/>
            <person name="Submissions S."/>
        </authorList>
    </citation>
    <scope>NUCLEOTIDE SEQUENCE [LARGE SCALE GENOMIC DNA]</scope>
    <source>
        <strain evidence="6">DSM 9751</strain>
    </source>
</reference>
<protein>
    <recommendedName>
        <fullName evidence="4">J domain-containing protein</fullName>
    </recommendedName>
</protein>
<feature type="transmembrane region" description="Helical" evidence="3">
    <location>
        <begin position="482"/>
        <end position="501"/>
    </location>
</feature>
<organism evidence="5 6">
    <name type="scientific">Pseudomonas saponiphila</name>
    <dbReference type="NCBI Taxonomy" id="556534"/>
    <lineage>
        <taxon>Bacteria</taxon>
        <taxon>Pseudomonadati</taxon>
        <taxon>Pseudomonadota</taxon>
        <taxon>Gammaproteobacteria</taxon>
        <taxon>Pseudomonadales</taxon>
        <taxon>Pseudomonadaceae</taxon>
        <taxon>Pseudomonas</taxon>
    </lineage>
</organism>
<keyword evidence="3" id="KW-0812">Transmembrane</keyword>
<evidence type="ECO:0000313" key="6">
    <source>
        <dbReference type="Proteomes" id="UP000198982"/>
    </source>
</evidence>
<keyword evidence="3" id="KW-1133">Transmembrane helix</keyword>
<evidence type="ECO:0000313" key="5">
    <source>
        <dbReference type="EMBL" id="SEB95114.1"/>
    </source>
</evidence>
<gene>
    <name evidence="5" type="ORF">SAMN05216178_2881</name>
</gene>
<keyword evidence="6" id="KW-1185">Reference proteome</keyword>
<dbReference type="PROSITE" id="PS50076">
    <property type="entry name" value="DNAJ_2"/>
    <property type="match status" value="1"/>
</dbReference>
<evidence type="ECO:0000256" key="2">
    <source>
        <dbReference type="SAM" id="MobiDB-lite"/>
    </source>
</evidence>
<dbReference type="InterPro" id="IPR036869">
    <property type="entry name" value="J_dom_sf"/>
</dbReference>
<name>A0A1H4NJ23_9PSED</name>
<feature type="transmembrane region" description="Helical" evidence="3">
    <location>
        <begin position="442"/>
        <end position="461"/>
    </location>
</feature>
<keyword evidence="3" id="KW-0472">Membrane</keyword>
<proteinExistence type="predicted"/>
<dbReference type="Proteomes" id="UP000198982">
    <property type="component" value="Unassembled WGS sequence"/>
</dbReference>
<dbReference type="InterPro" id="IPR001623">
    <property type="entry name" value="DnaJ_domain"/>
</dbReference>
<dbReference type="SUPFAM" id="SSF46565">
    <property type="entry name" value="Chaperone J-domain"/>
    <property type="match status" value="1"/>
</dbReference>
<evidence type="ECO:0000259" key="4">
    <source>
        <dbReference type="PROSITE" id="PS50076"/>
    </source>
</evidence>
<keyword evidence="1" id="KW-0143">Chaperone</keyword>
<accession>A0A1H4NJ23</accession>
<sequence length="547" mass="62463">MEFYRPMSCWTLLGLPVTADTRTIKRHYAKLLKQTRPDEDPQGFQRLREAYEQALAHKDWEQSQPLETDTGHGPAASEPVLSTLSPVQRAAVLLKELHVEQLDQRYQQAQEQDCAYEFELALLRHCVERPAQADAVLHWGFEHLRWMSAWQRLDLPEYLVLELQQQLYQQVQAPLAAALQARDETAFLQAYAQRSAHPWLLHLQHRQWFNHWLAQLLADSPYWSVTIFQTLCAGQGWRSAADNPCPEELWPRLLKRHKAPLYLARQQQLASEPPMTPEHRAARLLLAPLSFSQRRAWARHLGTRDWEACHKLAASLAADYPDIAAGMPAGNPYFWRDWEHAIDSWPMLLGVLLACLAGAVGQYSGQDASPWEIVGVTLVWSLCFCAAGEGLQRLWQPLSQRLLPWDERLSRRLPRRHVPYHGVLLIGDLLPALLLAGLLGAVLHPLATPVYLGVQLLVALARQRRIDPLSAWQRINPWPRRLLLGTGLILLVAAIATLKWFDERHTAGRYQGLQPWTERLCARMPAQVAECAAPATEAQWYPKEARP</sequence>
<dbReference type="Gene3D" id="1.10.287.110">
    <property type="entry name" value="DnaJ domain"/>
    <property type="match status" value="1"/>
</dbReference>
<dbReference type="CDD" id="cd06257">
    <property type="entry name" value="DnaJ"/>
    <property type="match status" value="1"/>
</dbReference>
<dbReference type="AlphaFoldDB" id="A0A1H4NJ23"/>